<protein>
    <submittedName>
        <fullName evidence="2">Uncharacterized protein</fullName>
    </submittedName>
</protein>
<gene>
    <name evidence="2" type="ORF">L596_003130</name>
</gene>
<dbReference type="EMBL" id="CM016762">
    <property type="protein sequence ID" value="TMS35815.1"/>
    <property type="molecule type" value="Genomic_DNA"/>
</dbReference>
<organism evidence="2 3">
    <name type="scientific">Steinernema carpocapsae</name>
    <name type="common">Entomopathogenic nematode</name>
    <dbReference type="NCBI Taxonomy" id="34508"/>
    <lineage>
        <taxon>Eukaryota</taxon>
        <taxon>Metazoa</taxon>
        <taxon>Ecdysozoa</taxon>
        <taxon>Nematoda</taxon>
        <taxon>Chromadorea</taxon>
        <taxon>Rhabditida</taxon>
        <taxon>Tylenchina</taxon>
        <taxon>Panagrolaimomorpha</taxon>
        <taxon>Strongyloidoidea</taxon>
        <taxon>Steinernematidae</taxon>
        <taxon>Steinernema</taxon>
    </lineage>
</organism>
<reference evidence="2 3" key="2">
    <citation type="journal article" date="2019" name="G3 (Bethesda)">
        <title>Hybrid Assembly of the Genome of the Entomopathogenic Nematode Steinernema carpocapsae Identifies the X-Chromosome.</title>
        <authorList>
            <person name="Serra L."/>
            <person name="Macchietto M."/>
            <person name="Macias-Munoz A."/>
            <person name="McGill C.J."/>
            <person name="Rodriguez I.M."/>
            <person name="Rodriguez B."/>
            <person name="Murad R."/>
            <person name="Mortazavi A."/>
        </authorList>
    </citation>
    <scope>NUCLEOTIDE SEQUENCE [LARGE SCALE GENOMIC DNA]</scope>
    <source>
        <strain evidence="2 3">ALL</strain>
    </source>
</reference>
<reference evidence="2 3" key="1">
    <citation type="journal article" date="2015" name="Genome Biol.">
        <title>Comparative genomics of Steinernema reveals deeply conserved gene regulatory networks.</title>
        <authorList>
            <person name="Dillman A.R."/>
            <person name="Macchietto M."/>
            <person name="Porter C.F."/>
            <person name="Rogers A."/>
            <person name="Williams B."/>
            <person name="Antoshechkin I."/>
            <person name="Lee M.M."/>
            <person name="Goodwin Z."/>
            <person name="Lu X."/>
            <person name="Lewis E.E."/>
            <person name="Goodrich-Blair H."/>
            <person name="Stock S.P."/>
            <person name="Adams B.J."/>
            <person name="Sternberg P.W."/>
            <person name="Mortazavi A."/>
        </authorList>
    </citation>
    <scope>NUCLEOTIDE SEQUENCE [LARGE SCALE GENOMIC DNA]</scope>
    <source>
        <strain evidence="2 3">ALL</strain>
    </source>
</reference>
<evidence type="ECO:0000313" key="2">
    <source>
        <dbReference type="EMBL" id="TMS35815.1"/>
    </source>
</evidence>
<comment type="caution">
    <text evidence="2">The sequence shown here is derived from an EMBL/GenBank/DDBJ whole genome shotgun (WGS) entry which is preliminary data.</text>
</comment>
<feature type="region of interest" description="Disordered" evidence="1">
    <location>
        <begin position="60"/>
        <end position="80"/>
    </location>
</feature>
<feature type="compositionally biased region" description="Basic residues" evidence="1">
    <location>
        <begin position="137"/>
        <end position="147"/>
    </location>
</feature>
<feature type="region of interest" description="Disordered" evidence="1">
    <location>
        <begin position="104"/>
        <end position="156"/>
    </location>
</feature>
<sequence>MSWKRLDKRETIGSEKQGIDHSNPPDRSAETLCDPPIKSTAVRASAIPWAHCPLQNRLDKHHLRRSKVKQEPSETPSRKLVSDIIVREHDPGRRDGRSVMHAHLAQPAVKDAPNAHSHPASSRPSKSGLPLIYQRPCHPRKRSKRSTKPSEMRVNPNMCLVADHNILLLPR</sequence>
<evidence type="ECO:0000256" key="1">
    <source>
        <dbReference type="SAM" id="MobiDB-lite"/>
    </source>
</evidence>
<accession>A0A4U8UT60</accession>
<feature type="region of interest" description="Disordered" evidence="1">
    <location>
        <begin position="1"/>
        <end position="37"/>
    </location>
</feature>
<proteinExistence type="predicted"/>
<dbReference type="AlphaFoldDB" id="A0A4U8UT60"/>
<feature type="compositionally biased region" description="Basic and acidic residues" evidence="1">
    <location>
        <begin position="1"/>
        <end position="29"/>
    </location>
</feature>
<dbReference type="EMBL" id="AZBU02000001">
    <property type="protein sequence ID" value="TMS35815.1"/>
    <property type="molecule type" value="Genomic_DNA"/>
</dbReference>
<dbReference type="Proteomes" id="UP000298663">
    <property type="component" value="Chromosome X"/>
</dbReference>
<feature type="compositionally biased region" description="Basic and acidic residues" evidence="1">
    <location>
        <begin position="68"/>
        <end position="80"/>
    </location>
</feature>
<evidence type="ECO:0000313" key="3">
    <source>
        <dbReference type="Proteomes" id="UP000298663"/>
    </source>
</evidence>
<keyword evidence="3" id="KW-1185">Reference proteome</keyword>
<name>A0A4U8UT60_STECR</name>